<dbReference type="Proteomes" id="UP000250079">
    <property type="component" value="Chromosome"/>
</dbReference>
<keyword evidence="1" id="KW-0472">Membrane</keyword>
<organism evidence="2 3">
    <name type="scientific">Granulosicoccus antarcticus IMCC3135</name>
    <dbReference type="NCBI Taxonomy" id="1192854"/>
    <lineage>
        <taxon>Bacteria</taxon>
        <taxon>Pseudomonadati</taxon>
        <taxon>Pseudomonadota</taxon>
        <taxon>Gammaproteobacteria</taxon>
        <taxon>Chromatiales</taxon>
        <taxon>Granulosicoccaceae</taxon>
        <taxon>Granulosicoccus</taxon>
    </lineage>
</organism>
<dbReference type="OrthoDB" id="672279at2"/>
<dbReference type="AlphaFoldDB" id="A0A2Z2P112"/>
<keyword evidence="3" id="KW-1185">Reference proteome</keyword>
<evidence type="ECO:0000256" key="1">
    <source>
        <dbReference type="SAM" id="Phobius"/>
    </source>
</evidence>
<accession>A0A2Z2P112</accession>
<dbReference type="EMBL" id="CP018632">
    <property type="protein sequence ID" value="ASJ73987.1"/>
    <property type="molecule type" value="Genomic_DNA"/>
</dbReference>
<sequence length="205" mass="22976">MSSSSDHMLISRKLVTNLICGSAVLFFLMFYTDKTQGVDRFRVEQNLPENLVEDARMSSELNSELTPIHLDLKSELESTDLSTVASIQVRRLVWEIAPSSTESSLDQKEDGLADNFNFLESMKLYIAAEVNGERKEVFLAGVNDFNLRFGGNRKQLTMKQNGMDIKEFVEAPGGFHILAHIHGTPPPDRVIFTGKVTYRITTDGS</sequence>
<evidence type="ECO:0000313" key="3">
    <source>
        <dbReference type="Proteomes" id="UP000250079"/>
    </source>
</evidence>
<dbReference type="KEGG" id="gai:IMCC3135_19540"/>
<keyword evidence="1" id="KW-0812">Transmembrane</keyword>
<reference evidence="2 3" key="1">
    <citation type="submission" date="2016-12" db="EMBL/GenBank/DDBJ databases">
        <authorList>
            <person name="Song W.-J."/>
            <person name="Kurnit D.M."/>
        </authorList>
    </citation>
    <scope>NUCLEOTIDE SEQUENCE [LARGE SCALE GENOMIC DNA]</scope>
    <source>
        <strain evidence="2 3">IMCC3135</strain>
    </source>
</reference>
<name>A0A2Z2P112_9GAMM</name>
<evidence type="ECO:0000313" key="2">
    <source>
        <dbReference type="EMBL" id="ASJ73987.1"/>
    </source>
</evidence>
<proteinExistence type="predicted"/>
<keyword evidence="1" id="KW-1133">Transmembrane helix</keyword>
<gene>
    <name evidence="2" type="ORF">IMCC3135_19540</name>
</gene>
<protein>
    <submittedName>
        <fullName evidence="2">Uncharacterized protein</fullName>
    </submittedName>
</protein>
<feature type="transmembrane region" description="Helical" evidence="1">
    <location>
        <begin position="14"/>
        <end position="32"/>
    </location>
</feature>